<keyword evidence="1" id="KW-0812">Transmembrane</keyword>
<dbReference type="Pfam" id="PF06808">
    <property type="entry name" value="DctM"/>
    <property type="match status" value="1"/>
</dbReference>
<dbReference type="PANTHER" id="PTHR43849:SF2">
    <property type="entry name" value="BLL3936 PROTEIN"/>
    <property type="match status" value="1"/>
</dbReference>
<dbReference type="EMBL" id="PDKD01000214">
    <property type="protein sequence ID" value="RXJ84892.1"/>
    <property type="molecule type" value="Genomic_DNA"/>
</dbReference>
<keyword evidence="4" id="KW-1185">Reference proteome</keyword>
<dbReference type="Pfam" id="PF11874">
    <property type="entry name" value="DUF3394"/>
    <property type="match status" value="1"/>
</dbReference>
<evidence type="ECO:0000256" key="1">
    <source>
        <dbReference type="SAM" id="Phobius"/>
    </source>
</evidence>
<feature type="transmembrane region" description="Helical" evidence="1">
    <location>
        <begin position="20"/>
        <end position="39"/>
    </location>
</feature>
<evidence type="ECO:0000313" key="3">
    <source>
        <dbReference type="EMBL" id="RXJ84892.1"/>
    </source>
</evidence>
<keyword evidence="1" id="KW-1133">Transmembrane helix</keyword>
<dbReference type="RefSeq" id="WP_128997308.1">
    <property type="nucleotide sequence ID" value="NZ_PDKD01000214.1"/>
</dbReference>
<dbReference type="InterPro" id="IPR021814">
    <property type="entry name" value="DUF3394"/>
</dbReference>
<feature type="non-terminal residue" evidence="3">
    <location>
        <position position="153"/>
    </location>
</feature>
<keyword evidence="1" id="KW-0472">Membrane</keyword>
<dbReference type="InterPro" id="IPR010656">
    <property type="entry name" value="DctM"/>
</dbReference>
<dbReference type="Proteomes" id="UP000289132">
    <property type="component" value="Unassembled WGS sequence"/>
</dbReference>
<proteinExistence type="predicted"/>
<comment type="caution">
    <text evidence="3">The sequence shown here is derived from an EMBL/GenBank/DDBJ whole genome shotgun (WGS) entry which is preliminary data.</text>
</comment>
<evidence type="ECO:0000259" key="2">
    <source>
        <dbReference type="Pfam" id="PF06808"/>
    </source>
</evidence>
<feature type="domain" description="TRAP C4-dicarboxylate transport system permease DctM subunit" evidence="2">
    <location>
        <begin position="2"/>
        <end position="92"/>
    </location>
</feature>
<evidence type="ECO:0000313" key="4">
    <source>
        <dbReference type="Proteomes" id="UP000289132"/>
    </source>
</evidence>
<dbReference type="PANTHER" id="PTHR43849">
    <property type="entry name" value="BLL3936 PROTEIN"/>
    <property type="match status" value="1"/>
</dbReference>
<gene>
    <name evidence="3" type="ORF">CRU87_10820</name>
</gene>
<sequence>YIVMASLTAPVILILAQDNGFLIPAIAAHLFVFYFGILADDTPPVGLAAYAAAGIAKADPIKTGIQGFKYDIRTAILPFMFFFNPELLLISGVDALNPADPKGWIWITNPFEIAIIFSTAFIGMMAFSCATQGYFITKTNVIERLVFLSIVPF</sequence>
<feature type="transmembrane region" description="Helical" evidence="1">
    <location>
        <begin position="113"/>
        <end position="136"/>
    </location>
</feature>
<name>A0ABY0EX21_9BACT</name>
<accession>A0ABY0EX21</accession>
<protein>
    <submittedName>
        <fullName evidence="3">C4-dicarboxylate ABC transporter</fullName>
    </submittedName>
</protein>
<reference evidence="3 4" key="1">
    <citation type="submission" date="2017-10" db="EMBL/GenBank/DDBJ databases">
        <title>Genomics of the genus Arcobacter.</title>
        <authorList>
            <person name="Perez-Cataluna A."/>
            <person name="Figueras M.J."/>
        </authorList>
    </citation>
    <scope>NUCLEOTIDE SEQUENCE [LARGE SCALE GENOMIC DNA]</scope>
    <source>
        <strain evidence="3 4">LMG 25534</strain>
    </source>
</reference>
<organism evidence="3 4">
    <name type="scientific">Aliarcobacter trophiarum LMG 25534</name>
    <dbReference type="NCBI Taxonomy" id="1032241"/>
    <lineage>
        <taxon>Bacteria</taxon>
        <taxon>Pseudomonadati</taxon>
        <taxon>Campylobacterota</taxon>
        <taxon>Epsilonproteobacteria</taxon>
        <taxon>Campylobacterales</taxon>
        <taxon>Arcobacteraceae</taxon>
        <taxon>Aliarcobacter</taxon>
    </lineage>
</organism>
<feature type="non-terminal residue" evidence="3">
    <location>
        <position position="1"/>
    </location>
</feature>